<feature type="coiled-coil region" evidence="1">
    <location>
        <begin position="1030"/>
        <end position="1081"/>
    </location>
</feature>
<sequence length="1466" mass="173258">MSKINKIRIINLNYNNNNIKVDDLDFFLDSEDTMFNLRNGGGKSVLVQMIMAPLVHKKYRTLKERKFDSYFTQSSPTYILIEWKLDDNATYVLTGMMVKKRDRGIDDDLKESLDIINFIYEYKGKNNYDIDNIPIIEKVDGKKRIKSFANTKKLFDDIKRSFGSAFSHYDMNNSSTSKVYFDKLLTYDINYKEWEEIIHKINLKESGLSELFSKSKNNEGLLKYWFLPTVEEKLNKGEDRIKNFRSIINSYINQYKENESKIEQKQVIELFNNISEDIEVKLKEVIDTRNKKDALENEIANIRGYLDKEEAQRNEQEEKLDETIYELQGYLNEIKYEEISLELYKKEKKKYLVSEELNKLNEEKNVEEKNLESLNREKSILECSKIYADYTNIECELQEFESKREIALNTMEDSKSNINNIGFSIKSIIEEEIGREKPKKLEKENQCKCIKEKIRTIKEKLEKNNKYLQELRECIGGLNSDVQSFDKEENRFNSTYNEELSRNIEGFYQGHIIQTLEKNIFNSKNQYEDKYKSINENLNNKIEDKKLKESKKENVIKSLTSNEGVLKEREKSLRDIELEIENRKSILKYVDLDEKHIFNSIKIIDAFEDKIKLLKIKEKDVNKKVDSLEEEIKRLQTGKLLELPREIENELINRGINPVYGMEWLKRNGYSEEKNLEMINKNPFIPYALIMDSKELELLSREPLSTFTSTPILIIKRENLTRELEIHSEGIVNLEVVEFLVSFNKKLLNEEELKLLIDKKSKELKELKAEAERFTSNIKLLVEKEAEIAISKLTKEGYEGILKEIDELKNQCENLNSELSILIKSIKDIEENLRKLEDERRELKTNIDNISRKEKDFNNFKEEYSQYVKSKEKLKEKDELKQVIERTEIDLKRNEKEEKETLRYAEEGVNSSNKVIEGLEKERIDYLRYDKGSFMKKDKADLIARYKALNSTLHENIKEIDEKIKELNKRYSDKTGELKYYSEKLNLIDEDYICIKYTTEKMKEVDNLIENQNKLLYKNNSDVIKCTGKLNKIEAEIDQVYKELKKECKREAPKSREDIVEKDYEQEYSRIEIDIKDIRKEKDINSNIIKKIGEAISTLKEYSDFTIKEEVSINLDIKTLSDDIGIKRRDLRNLADKERSELNTLENEITRKLLNNKVFMDNQHFKDPVETIFKLASIPRQLLEQLKVFKDAFKKQMDKLAQDINLIKKEEEKILENILEYIKEVNENLGNIDNNSSIYIKNRSFKMLNIIVPKWDENQEIYKMKLKEYIHQLREQAMMQLRKNESIEDLISSRISNYNLFNEVVSVSSVNIKLYKIEEDRQRQISWNEVATNSGGEGFLSAFVILSSLLSYIRKDSNDIFNRMESGKVLVMDNPFAQTSSEHLLKPLMEIAKKSNTQLICFTALGDDAIYNRFENIYVLNTRQSILGHGIKYMTSKHVKGKEEEENNEEIMVASRFKIEEQIKLF</sequence>
<dbReference type="EMBL" id="FQXP01000004">
    <property type="protein sequence ID" value="SHH72499.1"/>
    <property type="molecule type" value="Genomic_DNA"/>
</dbReference>
<feature type="coiled-coil region" evidence="1">
    <location>
        <begin position="1190"/>
        <end position="1228"/>
    </location>
</feature>
<reference evidence="2 3" key="1">
    <citation type="submission" date="2016-11" db="EMBL/GenBank/DDBJ databases">
        <authorList>
            <person name="Jaros S."/>
            <person name="Januszkiewicz K."/>
            <person name="Wedrychowicz H."/>
        </authorList>
    </citation>
    <scope>NUCLEOTIDE SEQUENCE [LARGE SCALE GENOMIC DNA]</scope>
    <source>
        <strain evidence="2 3">DSM 3089</strain>
    </source>
</reference>
<dbReference type="STRING" id="1121306.SAMN02745196_01208"/>
<feature type="coiled-coil region" evidence="1">
    <location>
        <begin position="604"/>
        <end position="638"/>
    </location>
</feature>
<feature type="coiled-coil region" evidence="1">
    <location>
        <begin position="943"/>
        <end position="977"/>
    </location>
</feature>
<protein>
    <submittedName>
        <fullName evidence="2">Chromosome segregation ATPase</fullName>
    </submittedName>
</protein>
<evidence type="ECO:0000313" key="2">
    <source>
        <dbReference type="EMBL" id="SHH72499.1"/>
    </source>
</evidence>
<feature type="coiled-coil region" evidence="1">
    <location>
        <begin position="1128"/>
        <end position="1155"/>
    </location>
</feature>
<dbReference type="RefSeq" id="WP_072831059.1">
    <property type="nucleotide sequence ID" value="NZ_FQXP01000004.1"/>
</dbReference>
<evidence type="ECO:0000313" key="3">
    <source>
        <dbReference type="Proteomes" id="UP000184526"/>
    </source>
</evidence>
<proteinExistence type="predicted"/>
<organism evidence="2 3">
    <name type="scientific">Clostridium collagenovorans DSM 3089</name>
    <dbReference type="NCBI Taxonomy" id="1121306"/>
    <lineage>
        <taxon>Bacteria</taxon>
        <taxon>Bacillati</taxon>
        <taxon>Bacillota</taxon>
        <taxon>Clostridia</taxon>
        <taxon>Eubacteriales</taxon>
        <taxon>Clostridiaceae</taxon>
        <taxon>Clostridium</taxon>
    </lineage>
</organism>
<name>A0A1M5VB77_9CLOT</name>
<dbReference type="Proteomes" id="UP000184526">
    <property type="component" value="Unassembled WGS sequence"/>
</dbReference>
<dbReference type="OrthoDB" id="9815057at2"/>
<feature type="coiled-coil region" evidence="1">
    <location>
        <begin position="750"/>
        <end position="897"/>
    </location>
</feature>
<gene>
    <name evidence="2" type="ORF">SAMN02745196_01208</name>
</gene>
<feature type="coiled-coil region" evidence="1">
    <location>
        <begin position="524"/>
        <end position="555"/>
    </location>
</feature>
<evidence type="ECO:0000256" key="1">
    <source>
        <dbReference type="SAM" id="Coils"/>
    </source>
</evidence>
<feature type="coiled-coil region" evidence="1">
    <location>
        <begin position="278"/>
        <end position="471"/>
    </location>
</feature>
<keyword evidence="1" id="KW-0175">Coiled coil</keyword>
<keyword evidence="3" id="KW-1185">Reference proteome</keyword>
<accession>A0A1M5VB77</accession>